<dbReference type="Pfam" id="PF00126">
    <property type="entry name" value="HTH_1"/>
    <property type="match status" value="2"/>
</dbReference>
<dbReference type="GO" id="GO:0003700">
    <property type="term" value="F:DNA-binding transcription factor activity"/>
    <property type="evidence" value="ECO:0007669"/>
    <property type="project" value="InterPro"/>
</dbReference>
<dbReference type="PROSITE" id="PS50931">
    <property type="entry name" value="HTH_LYSR"/>
    <property type="match status" value="2"/>
</dbReference>
<evidence type="ECO:0000256" key="1">
    <source>
        <dbReference type="ARBA" id="ARBA00009437"/>
    </source>
</evidence>
<dbReference type="InterPro" id="IPR036388">
    <property type="entry name" value="WH-like_DNA-bd_sf"/>
</dbReference>
<evidence type="ECO:0000256" key="3">
    <source>
        <dbReference type="ARBA" id="ARBA00023125"/>
    </source>
</evidence>
<name>A0A6I3XQ49_9BURK</name>
<dbReference type="PANTHER" id="PTHR30346:SF28">
    <property type="entry name" value="HTH-TYPE TRANSCRIPTIONAL REGULATOR CYNR"/>
    <property type="match status" value="1"/>
</dbReference>
<keyword evidence="7" id="KW-1185">Reference proteome</keyword>
<protein>
    <submittedName>
        <fullName evidence="6">LysR family transcriptional regulator</fullName>
    </submittedName>
</protein>
<dbReference type="AlphaFoldDB" id="A0A6I3XQ49"/>
<evidence type="ECO:0000256" key="4">
    <source>
        <dbReference type="ARBA" id="ARBA00023163"/>
    </source>
</evidence>
<evidence type="ECO:0000313" key="7">
    <source>
        <dbReference type="Proteomes" id="UP000431684"/>
    </source>
</evidence>
<dbReference type="EMBL" id="WNWM01000002">
    <property type="protein sequence ID" value="MUI15422.1"/>
    <property type="molecule type" value="Genomic_DNA"/>
</dbReference>
<organism evidence="6 7">
    <name type="scientific">Pseudoduganella dura</name>
    <dbReference type="NCBI Taxonomy" id="321982"/>
    <lineage>
        <taxon>Bacteria</taxon>
        <taxon>Pseudomonadati</taxon>
        <taxon>Pseudomonadota</taxon>
        <taxon>Betaproteobacteria</taxon>
        <taxon>Burkholderiales</taxon>
        <taxon>Oxalobacteraceae</taxon>
        <taxon>Telluria group</taxon>
        <taxon>Pseudoduganella</taxon>
    </lineage>
</organism>
<keyword evidence="4" id="KW-0804">Transcription</keyword>
<dbReference type="PANTHER" id="PTHR30346">
    <property type="entry name" value="TRANSCRIPTIONAL DUAL REGULATOR HCAR-RELATED"/>
    <property type="match status" value="1"/>
</dbReference>
<sequence length="187" mass="20337">MRTDLLRYLHVFAVVAEYGCIRASCDALVKAPSTLTRAIASLEGMLATTLFDRTASGLRLTAHGDLVRQHVRKIRAELVGVHAEALSSPGRIGPVAEVAALFNESRLRLAVLLAAQGHMPSVATAGCVTQPAVSQAIKHLESSLGQAMFARAPVKMMPTEQATEWISCFERVLRELDILRYRLRSAC</sequence>
<dbReference type="Gene3D" id="1.10.10.10">
    <property type="entry name" value="Winged helix-like DNA-binding domain superfamily/Winged helix DNA-binding domain"/>
    <property type="match status" value="2"/>
</dbReference>
<dbReference type="GO" id="GO:0003677">
    <property type="term" value="F:DNA binding"/>
    <property type="evidence" value="ECO:0007669"/>
    <property type="project" value="UniProtKB-KW"/>
</dbReference>
<evidence type="ECO:0000256" key="2">
    <source>
        <dbReference type="ARBA" id="ARBA00023015"/>
    </source>
</evidence>
<keyword evidence="2" id="KW-0805">Transcription regulation</keyword>
<dbReference type="GO" id="GO:0032993">
    <property type="term" value="C:protein-DNA complex"/>
    <property type="evidence" value="ECO:0007669"/>
    <property type="project" value="TreeGrafter"/>
</dbReference>
<evidence type="ECO:0000313" key="6">
    <source>
        <dbReference type="EMBL" id="MUI15422.1"/>
    </source>
</evidence>
<gene>
    <name evidence="6" type="ORF">GJV26_23630</name>
</gene>
<feature type="domain" description="HTH lysR-type" evidence="5">
    <location>
        <begin position="102"/>
        <end position="159"/>
    </location>
</feature>
<dbReference type="InterPro" id="IPR036390">
    <property type="entry name" value="WH_DNA-bd_sf"/>
</dbReference>
<accession>A0A6I3XQ49</accession>
<dbReference type="RefSeq" id="WP_189441676.1">
    <property type="nucleotide sequence ID" value="NZ_BMWU01000004.1"/>
</dbReference>
<proteinExistence type="inferred from homology"/>
<comment type="similarity">
    <text evidence="1">Belongs to the LysR transcriptional regulatory family.</text>
</comment>
<evidence type="ECO:0000259" key="5">
    <source>
        <dbReference type="PROSITE" id="PS50931"/>
    </source>
</evidence>
<reference evidence="6 7" key="1">
    <citation type="submission" date="2019-11" db="EMBL/GenBank/DDBJ databases">
        <title>Draft Genome Sequences of Six Type Strains of the Genus Massilia.</title>
        <authorList>
            <person name="Miess H."/>
            <person name="Frediansyah A."/>
            <person name="Goeker M."/>
            <person name="Gross H."/>
        </authorList>
    </citation>
    <scope>NUCLEOTIDE SEQUENCE [LARGE SCALE GENOMIC DNA]</scope>
    <source>
        <strain evidence="6 7">DSM 17513</strain>
    </source>
</reference>
<keyword evidence="3" id="KW-0238">DNA-binding</keyword>
<dbReference type="SUPFAM" id="SSF46785">
    <property type="entry name" value="Winged helix' DNA-binding domain"/>
    <property type="match status" value="2"/>
</dbReference>
<dbReference type="InterPro" id="IPR000847">
    <property type="entry name" value="LysR_HTH_N"/>
</dbReference>
<comment type="caution">
    <text evidence="6">The sequence shown here is derived from an EMBL/GenBank/DDBJ whole genome shotgun (WGS) entry which is preliminary data.</text>
</comment>
<feature type="domain" description="HTH lysR-type" evidence="5">
    <location>
        <begin position="4"/>
        <end position="61"/>
    </location>
</feature>
<dbReference type="Proteomes" id="UP000431684">
    <property type="component" value="Unassembled WGS sequence"/>
</dbReference>